<dbReference type="Proteomes" id="UP000499080">
    <property type="component" value="Unassembled WGS sequence"/>
</dbReference>
<name>A0A4Y2NP64_ARAVE</name>
<evidence type="ECO:0000313" key="1">
    <source>
        <dbReference type="EMBL" id="GBN40722.1"/>
    </source>
</evidence>
<organism evidence="1 2">
    <name type="scientific">Araneus ventricosus</name>
    <name type="common">Orbweaver spider</name>
    <name type="synonym">Epeira ventricosa</name>
    <dbReference type="NCBI Taxonomy" id="182803"/>
    <lineage>
        <taxon>Eukaryota</taxon>
        <taxon>Metazoa</taxon>
        <taxon>Ecdysozoa</taxon>
        <taxon>Arthropoda</taxon>
        <taxon>Chelicerata</taxon>
        <taxon>Arachnida</taxon>
        <taxon>Araneae</taxon>
        <taxon>Araneomorphae</taxon>
        <taxon>Entelegynae</taxon>
        <taxon>Araneoidea</taxon>
        <taxon>Araneidae</taxon>
        <taxon>Araneus</taxon>
    </lineage>
</organism>
<comment type="caution">
    <text evidence="1">The sequence shown here is derived from an EMBL/GenBank/DDBJ whole genome shotgun (WGS) entry which is preliminary data.</text>
</comment>
<gene>
    <name evidence="1" type="ORF">AVEN_12358_1</name>
</gene>
<proteinExistence type="predicted"/>
<dbReference type="EMBL" id="BGPR01009545">
    <property type="protein sequence ID" value="GBN40722.1"/>
    <property type="molecule type" value="Genomic_DNA"/>
</dbReference>
<evidence type="ECO:0000313" key="2">
    <source>
        <dbReference type="Proteomes" id="UP000499080"/>
    </source>
</evidence>
<reference evidence="1 2" key="1">
    <citation type="journal article" date="2019" name="Sci. Rep.">
        <title>Orb-weaving spider Araneus ventricosus genome elucidates the spidroin gene catalogue.</title>
        <authorList>
            <person name="Kono N."/>
            <person name="Nakamura H."/>
            <person name="Ohtoshi R."/>
            <person name="Moran D.A.P."/>
            <person name="Shinohara A."/>
            <person name="Yoshida Y."/>
            <person name="Fujiwara M."/>
            <person name="Mori M."/>
            <person name="Tomita M."/>
            <person name="Arakawa K."/>
        </authorList>
    </citation>
    <scope>NUCLEOTIDE SEQUENCE [LARGE SCALE GENOMIC DNA]</scope>
</reference>
<accession>A0A4Y2NP64</accession>
<protein>
    <submittedName>
        <fullName evidence="1">Uncharacterized protein</fullName>
    </submittedName>
</protein>
<sequence length="125" mass="14640">MPFLRVDAVQPSCLSLIQDLIKFCHEQIKFIILKDNKKMTVTIDRQASSSFVGQYYLLINLTLWSQYHLALLQRKEALKISYAAPEKSPILTRTDQRVHFYDKYRDFVLNYRSNFFSQEGVDGVA</sequence>
<dbReference type="AlphaFoldDB" id="A0A4Y2NP64"/>
<keyword evidence="2" id="KW-1185">Reference proteome</keyword>